<dbReference type="EMBL" id="FNCF01000007">
    <property type="protein sequence ID" value="SDG94993.1"/>
    <property type="molecule type" value="Genomic_DNA"/>
</dbReference>
<reference evidence="3" key="1">
    <citation type="submission" date="2016-10" db="EMBL/GenBank/DDBJ databases">
        <authorList>
            <person name="Varghese N."/>
            <person name="Submissions S."/>
        </authorList>
    </citation>
    <scope>NUCLEOTIDE SEQUENCE [LARGE SCALE GENOMIC DNA]</scope>
    <source>
        <strain evidence="3">DSM 44526</strain>
    </source>
</reference>
<evidence type="ECO:0000313" key="2">
    <source>
        <dbReference type="EMBL" id="SDG94993.1"/>
    </source>
</evidence>
<protein>
    <submittedName>
        <fullName evidence="2">Virus ReqiPepy6 Gp37-like protein</fullName>
    </submittedName>
</protein>
<sequence length="391" mass="42100">MADWSVWSRDTALALGDELPFSSLTLLLKHLDVSTGIVMFPFTPQRWNDTGPGCGVVARRDGVDLLTGPVVEQQLLWDAGSERALIKLMVEGDETRLADRIVWPDPTRQPDAQSTVDYWTATETPSAGMLRLVREQAGSSAQADYRIPRLYLGPDPGIGAAQPWSFRYDGLLDALATMSVRSGANIAPRLTSTVDGLRLDVIAPRNLAASVDFTVELGNLTGVTFRRGRPDVTDAVTAGGGDLKLRLQRVVTTTDAEDLAWLLRRWRYIDRRDTTDTAELLKSAADGVAGGQGMQSVAFALADTGDVRYGVDWGPYPGDTVTVYVAVPGFGDPVGTVVDVVRQIRLDVDEDGAEAITPAVGGPDATVKPTPASRAVAARVGTRLSLLERRK</sequence>
<proteinExistence type="predicted"/>
<evidence type="ECO:0000313" key="3">
    <source>
        <dbReference type="Proteomes" id="UP000198863"/>
    </source>
</evidence>
<evidence type="ECO:0000259" key="1">
    <source>
        <dbReference type="Pfam" id="PF14594"/>
    </source>
</evidence>
<dbReference type="RefSeq" id="WP_091067530.1">
    <property type="nucleotide sequence ID" value="NZ_FNCF01000007.1"/>
</dbReference>
<gene>
    <name evidence="2" type="ORF">SAMN05660324_3931</name>
</gene>
<feature type="domain" description="Gp28/Gp37-like" evidence="1">
    <location>
        <begin position="6"/>
        <end position="361"/>
    </location>
</feature>
<dbReference type="AlphaFoldDB" id="A0A1G7YEY0"/>
<dbReference type="Pfam" id="PF14594">
    <property type="entry name" value="Sipho_Gp37"/>
    <property type="match status" value="1"/>
</dbReference>
<dbReference type="OrthoDB" id="3622772at2"/>
<name>A0A1G7YEY0_9ACTN</name>
<keyword evidence="3" id="KW-1185">Reference proteome</keyword>
<organism evidence="2 3">
    <name type="scientific">Klenkia brasiliensis</name>
    <dbReference type="NCBI Taxonomy" id="333142"/>
    <lineage>
        <taxon>Bacteria</taxon>
        <taxon>Bacillati</taxon>
        <taxon>Actinomycetota</taxon>
        <taxon>Actinomycetes</taxon>
        <taxon>Geodermatophilales</taxon>
        <taxon>Geodermatophilaceae</taxon>
        <taxon>Klenkia</taxon>
    </lineage>
</organism>
<dbReference type="Proteomes" id="UP000198863">
    <property type="component" value="Unassembled WGS sequence"/>
</dbReference>
<accession>A0A1G7YEY0</accession>
<dbReference type="InterPro" id="IPR029432">
    <property type="entry name" value="Gp28/Gp37-like_dom"/>
</dbReference>